<keyword evidence="1" id="KW-0472">Membrane</keyword>
<proteinExistence type="predicted"/>
<name>A0A238VYF6_9ACTN</name>
<keyword evidence="1" id="KW-0812">Transmembrane</keyword>
<organism evidence="2 3">
    <name type="scientific">Actinomadura mexicana</name>
    <dbReference type="NCBI Taxonomy" id="134959"/>
    <lineage>
        <taxon>Bacteria</taxon>
        <taxon>Bacillati</taxon>
        <taxon>Actinomycetota</taxon>
        <taxon>Actinomycetes</taxon>
        <taxon>Streptosporangiales</taxon>
        <taxon>Thermomonosporaceae</taxon>
        <taxon>Actinomadura</taxon>
    </lineage>
</organism>
<protein>
    <submittedName>
        <fullName evidence="2">Uncharacterized protein</fullName>
    </submittedName>
</protein>
<dbReference type="Proteomes" id="UP000198420">
    <property type="component" value="Unassembled WGS sequence"/>
</dbReference>
<reference evidence="3" key="1">
    <citation type="submission" date="2017-06" db="EMBL/GenBank/DDBJ databases">
        <authorList>
            <person name="Varghese N."/>
            <person name="Submissions S."/>
        </authorList>
    </citation>
    <scope>NUCLEOTIDE SEQUENCE [LARGE SCALE GENOMIC DNA]</scope>
    <source>
        <strain evidence="3">DSM 44485</strain>
    </source>
</reference>
<sequence length="52" mass="5383">MPAKKYITWAAMAFVAFYIITQPDGAAKSVDNAATGISTAADSLATFVNSLA</sequence>
<keyword evidence="3" id="KW-1185">Reference proteome</keyword>
<dbReference type="EMBL" id="FZNP01000002">
    <property type="protein sequence ID" value="SNR39268.1"/>
    <property type="molecule type" value="Genomic_DNA"/>
</dbReference>
<gene>
    <name evidence="2" type="ORF">SAMN06265355_102524</name>
</gene>
<dbReference type="RefSeq" id="WP_179278682.1">
    <property type="nucleotide sequence ID" value="NZ_FZNP01000002.1"/>
</dbReference>
<evidence type="ECO:0000313" key="2">
    <source>
        <dbReference type="EMBL" id="SNR39268.1"/>
    </source>
</evidence>
<evidence type="ECO:0000256" key="1">
    <source>
        <dbReference type="SAM" id="Phobius"/>
    </source>
</evidence>
<feature type="transmembrane region" description="Helical" evidence="1">
    <location>
        <begin position="6"/>
        <end position="21"/>
    </location>
</feature>
<evidence type="ECO:0000313" key="3">
    <source>
        <dbReference type="Proteomes" id="UP000198420"/>
    </source>
</evidence>
<dbReference type="AlphaFoldDB" id="A0A238VYF6"/>
<keyword evidence="1" id="KW-1133">Transmembrane helix</keyword>
<accession>A0A238VYF6</accession>